<dbReference type="Proteomes" id="UP000019249">
    <property type="component" value="Unassembled WGS sequence"/>
</dbReference>
<dbReference type="InterPro" id="IPR020449">
    <property type="entry name" value="Tscrpt_reg_AraC-type_HTH"/>
</dbReference>
<dbReference type="InterPro" id="IPR009057">
    <property type="entry name" value="Homeodomain-like_sf"/>
</dbReference>
<gene>
    <name evidence="5" type="ORF">MFLO_14127</name>
</gene>
<sequence>MAFLESMNRAIEYMEDNLMEELSIEWIAKEAAASSYHFQRSFYMLTGITVAEYIRRRRLSLAAQDLLITDEKIITLAYKYGYETPEAFTKAFKRLYGITPSGARKAGTSLKAYNRLHIEVSLKGEEPMEFRIERKPAFTVIGEKRVFSTKNGENLRELPKFWEELYASGKLEAIEAMTIAPENCSLGICFMTEEQYKKGEMDYWIAAESTGEVPEGYETMTVPDAQYAIFTATGALPDAIQAVWKKIYAEWFPSSGYESTGGPELEVYFGGDSDAADYRSEVWIPIK</sequence>
<comment type="caution">
    <text evidence="5">The sequence shown here is derived from an EMBL/GenBank/DDBJ whole genome shotgun (WGS) entry which is preliminary data.</text>
</comment>
<dbReference type="SMART" id="SM00871">
    <property type="entry name" value="AraC_E_bind"/>
    <property type="match status" value="1"/>
</dbReference>
<evidence type="ECO:0000259" key="4">
    <source>
        <dbReference type="PROSITE" id="PS01124"/>
    </source>
</evidence>
<keyword evidence="2" id="KW-0238">DNA-binding</keyword>
<dbReference type="SUPFAM" id="SSF55136">
    <property type="entry name" value="Probable bacterial effector-binding domain"/>
    <property type="match status" value="1"/>
</dbReference>
<dbReference type="Pfam" id="PF14526">
    <property type="entry name" value="Cass2"/>
    <property type="match status" value="1"/>
</dbReference>
<reference evidence="5 6" key="1">
    <citation type="journal article" date="2014" name="Int. J. Syst. Evol. Microbiol.">
        <title>Listeria floridensis sp. nov., Listeria aquatica sp. nov., Listeria cornellensis sp. nov., Listeria riparia sp. nov. and Listeria grandensis sp. nov., from agricultural and natural environments.</title>
        <authorList>
            <person name="den Bakker H.C."/>
            <person name="Warchocki S."/>
            <person name="Wright E.M."/>
            <person name="Allred A.F."/>
            <person name="Ahlstrom C."/>
            <person name="Manuel C.S."/>
            <person name="Stasiewicz M.J."/>
            <person name="Burrell A."/>
            <person name="Roof S."/>
            <person name="Strawn L."/>
            <person name="Fortes E.D."/>
            <person name="Nightingale K.K."/>
            <person name="Kephart D."/>
            <person name="Wiedmann M."/>
        </authorList>
    </citation>
    <scope>NUCLEOTIDE SEQUENCE [LARGE SCALE GENOMIC DNA]</scope>
    <source>
        <strain evidence="5 6">FSL S10-1187</strain>
    </source>
</reference>
<evidence type="ECO:0000313" key="6">
    <source>
        <dbReference type="Proteomes" id="UP000019249"/>
    </source>
</evidence>
<accession>A0ABP3AUQ8</accession>
<keyword evidence="6" id="KW-1185">Reference proteome</keyword>
<dbReference type="Pfam" id="PF12833">
    <property type="entry name" value="HTH_18"/>
    <property type="match status" value="1"/>
</dbReference>
<dbReference type="SUPFAM" id="SSF46689">
    <property type="entry name" value="Homeodomain-like"/>
    <property type="match status" value="2"/>
</dbReference>
<evidence type="ECO:0000256" key="2">
    <source>
        <dbReference type="ARBA" id="ARBA00023125"/>
    </source>
</evidence>
<dbReference type="InterPro" id="IPR018062">
    <property type="entry name" value="HTH_AraC-typ_CS"/>
</dbReference>
<evidence type="ECO:0000313" key="5">
    <source>
        <dbReference type="EMBL" id="EUJ26360.1"/>
    </source>
</evidence>
<dbReference type="InterPro" id="IPR050959">
    <property type="entry name" value="MarA-like"/>
</dbReference>
<dbReference type="EMBL" id="AODF01000038">
    <property type="protein sequence ID" value="EUJ26360.1"/>
    <property type="molecule type" value="Genomic_DNA"/>
</dbReference>
<dbReference type="PROSITE" id="PS00041">
    <property type="entry name" value="HTH_ARAC_FAMILY_1"/>
    <property type="match status" value="1"/>
</dbReference>
<keyword evidence="1" id="KW-0805">Transcription regulation</keyword>
<organism evidence="5 6">
    <name type="scientific">Listeria floridensis FSL S10-1187</name>
    <dbReference type="NCBI Taxonomy" id="1265817"/>
    <lineage>
        <taxon>Bacteria</taxon>
        <taxon>Bacillati</taxon>
        <taxon>Bacillota</taxon>
        <taxon>Bacilli</taxon>
        <taxon>Bacillales</taxon>
        <taxon>Listeriaceae</taxon>
        <taxon>Listeria</taxon>
    </lineage>
</organism>
<proteinExistence type="predicted"/>
<dbReference type="Gene3D" id="1.10.10.60">
    <property type="entry name" value="Homeodomain-like"/>
    <property type="match status" value="2"/>
</dbReference>
<keyword evidence="3" id="KW-0804">Transcription</keyword>
<dbReference type="InterPro" id="IPR018060">
    <property type="entry name" value="HTH_AraC"/>
</dbReference>
<evidence type="ECO:0000256" key="1">
    <source>
        <dbReference type="ARBA" id="ARBA00023015"/>
    </source>
</evidence>
<evidence type="ECO:0000256" key="3">
    <source>
        <dbReference type="ARBA" id="ARBA00023163"/>
    </source>
</evidence>
<dbReference type="InterPro" id="IPR011256">
    <property type="entry name" value="Reg_factor_effector_dom_sf"/>
</dbReference>
<dbReference type="PROSITE" id="PS01124">
    <property type="entry name" value="HTH_ARAC_FAMILY_2"/>
    <property type="match status" value="1"/>
</dbReference>
<dbReference type="PANTHER" id="PTHR47504">
    <property type="entry name" value="RIGHT ORIGIN-BINDING PROTEIN"/>
    <property type="match status" value="1"/>
</dbReference>
<dbReference type="SMART" id="SM00342">
    <property type="entry name" value="HTH_ARAC"/>
    <property type="match status" value="1"/>
</dbReference>
<protein>
    <submittedName>
        <fullName evidence="5">AraC family transcriptional regulator</fullName>
    </submittedName>
</protein>
<dbReference type="RefSeq" id="WP_036098322.1">
    <property type="nucleotide sequence ID" value="NZ_AODF01000038.1"/>
</dbReference>
<dbReference type="Gene3D" id="3.20.80.10">
    <property type="entry name" value="Regulatory factor, effector binding domain"/>
    <property type="match status" value="1"/>
</dbReference>
<feature type="domain" description="HTH araC/xylS-type" evidence="4">
    <location>
        <begin position="8"/>
        <end position="106"/>
    </location>
</feature>
<name>A0ABP3AUQ8_9LIST</name>
<dbReference type="PANTHER" id="PTHR47504:SF5">
    <property type="entry name" value="RIGHT ORIGIN-BINDING PROTEIN"/>
    <property type="match status" value="1"/>
</dbReference>
<dbReference type="InterPro" id="IPR010499">
    <property type="entry name" value="AraC_E-bd"/>
</dbReference>
<dbReference type="PRINTS" id="PR00032">
    <property type="entry name" value="HTHARAC"/>
</dbReference>
<dbReference type="InterPro" id="IPR029441">
    <property type="entry name" value="Cass2"/>
</dbReference>